<reference evidence="2 3" key="1">
    <citation type="journal article" date="2014" name="Genome Biol. Evol.">
        <title>The secreted proteins of Achlya hypogyna and Thraustotheca clavata identify the ancestral oomycete secretome and reveal gene acquisitions by horizontal gene transfer.</title>
        <authorList>
            <person name="Misner I."/>
            <person name="Blouin N."/>
            <person name="Leonard G."/>
            <person name="Richards T.A."/>
            <person name="Lane C.E."/>
        </authorList>
    </citation>
    <scope>NUCLEOTIDE SEQUENCE [LARGE SCALE GENOMIC DNA]</scope>
    <source>
        <strain evidence="2 3">ATCC 48635</strain>
    </source>
</reference>
<dbReference type="Gene3D" id="3.30.70.330">
    <property type="match status" value="1"/>
</dbReference>
<feature type="compositionally biased region" description="Acidic residues" evidence="1">
    <location>
        <begin position="8"/>
        <end position="17"/>
    </location>
</feature>
<feature type="region of interest" description="Disordered" evidence="1">
    <location>
        <begin position="467"/>
        <end position="488"/>
    </location>
</feature>
<dbReference type="PANTHER" id="PTHR16291:SF0">
    <property type="entry name" value="NUCLEAR CAP-BINDING PROTEIN SUBUNIT 3"/>
    <property type="match status" value="1"/>
</dbReference>
<protein>
    <recommendedName>
        <fullName evidence="4">Nuclear cap-binding protein subunit 3</fullName>
    </recommendedName>
</protein>
<dbReference type="GO" id="GO:0005634">
    <property type="term" value="C:nucleus"/>
    <property type="evidence" value="ECO:0007669"/>
    <property type="project" value="TreeGrafter"/>
</dbReference>
<sequence>MDPKVDANEDMDGEDAPTEAVPSTDDMEDVKFEEAVARQMELPDVEVGALLGRVPTWTDANLVLQHDTVNAFSVTLHAQCQQELQVHARVRVNDDIVQVYEFLLGGQGNTEASLLKRRGNGREVEVACVFCGRICSETQAGQYWFNLSLHSKNEGNAYLQLSLGLGSSIGDKLVLIAEDALPTETTRIKVLAVGVTSGRSPIRARAIQVASHTQSLLPTDVALTVMADPSGTDLLTPEQRAAYVTGCEAAKKRAARFGGEYKPPDVKQFLDSKVVRMMQRSGAVTEKGFTTGFDVMSADEVAKREARRARFNVPDYPIEGGVAREISEGLTEAELARRQEELARRASRAAKFGIEEASTITGLVAATPKVLAERVDLDPTLDLRDDAVHMYSLDDAFTSVRTRDILAYFTGYGPSYVEWINDSSCTVVFHDAHTVARALLSLSSEIAPDQVLESKPVKEGEVANPFAPKAADEATMETETPAGVSAAQGGWRAGVPIKATEHMDRLWRVLLRRATINDFPPEKPWKREQYQRGGHRRAGSGRHNSRGRRNDEHDDRSGGNRRRHSARHQPY</sequence>
<dbReference type="STRING" id="1202772.A0A1V9Z5Z8"/>
<dbReference type="Proteomes" id="UP000243579">
    <property type="component" value="Unassembled WGS sequence"/>
</dbReference>
<accession>A0A1V9Z5Z8</accession>
<dbReference type="OrthoDB" id="422106at2759"/>
<dbReference type="AlphaFoldDB" id="A0A1V9Z5Z8"/>
<dbReference type="InterPro" id="IPR012677">
    <property type="entry name" value="Nucleotide-bd_a/b_plait_sf"/>
</dbReference>
<dbReference type="Pfam" id="PF10309">
    <property type="entry name" value="NCBP3"/>
    <property type="match status" value="1"/>
</dbReference>
<evidence type="ECO:0008006" key="4">
    <source>
        <dbReference type="Google" id="ProtNLM"/>
    </source>
</evidence>
<dbReference type="GO" id="GO:0000340">
    <property type="term" value="F:RNA 7-methylguanosine cap binding"/>
    <property type="evidence" value="ECO:0007669"/>
    <property type="project" value="InterPro"/>
</dbReference>
<feature type="region of interest" description="Disordered" evidence="1">
    <location>
        <begin position="1"/>
        <end position="26"/>
    </location>
</feature>
<dbReference type="EMBL" id="JNBR01000410">
    <property type="protein sequence ID" value="OQR93409.1"/>
    <property type="molecule type" value="Genomic_DNA"/>
</dbReference>
<dbReference type="PANTHER" id="PTHR16291">
    <property type="entry name" value="NUCLEAR CAP-BINDING PROTEIN SUBUNIT 3"/>
    <property type="match status" value="1"/>
</dbReference>
<evidence type="ECO:0000256" key="1">
    <source>
        <dbReference type="SAM" id="MobiDB-lite"/>
    </source>
</evidence>
<feature type="compositionally biased region" description="Basic and acidic residues" evidence="1">
    <location>
        <begin position="520"/>
        <end position="530"/>
    </location>
</feature>
<dbReference type="GO" id="GO:0003729">
    <property type="term" value="F:mRNA binding"/>
    <property type="evidence" value="ECO:0007669"/>
    <property type="project" value="InterPro"/>
</dbReference>
<comment type="caution">
    <text evidence="2">The sequence shown here is derived from an EMBL/GenBank/DDBJ whole genome shotgun (WGS) entry which is preliminary data.</text>
</comment>
<name>A0A1V9Z5Z8_ACHHY</name>
<feature type="compositionally biased region" description="Basic residues" evidence="1">
    <location>
        <begin position="559"/>
        <end position="571"/>
    </location>
</feature>
<evidence type="ECO:0000313" key="3">
    <source>
        <dbReference type="Proteomes" id="UP000243579"/>
    </source>
</evidence>
<keyword evidence="3" id="KW-1185">Reference proteome</keyword>
<dbReference type="InterPro" id="IPR019416">
    <property type="entry name" value="NCBP3"/>
</dbReference>
<proteinExistence type="predicted"/>
<evidence type="ECO:0000313" key="2">
    <source>
        <dbReference type="EMBL" id="OQR93409.1"/>
    </source>
</evidence>
<feature type="compositionally biased region" description="Basic and acidic residues" evidence="1">
    <location>
        <begin position="548"/>
        <end position="558"/>
    </location>
</feature>
<feature type="compositionally biased region" description="Basic residues" evidence="1">
    <location>
        <begin position="533"/>
        <end position="547"/>
    </location>
</feature>
<feature type="region of interest" description="Disordered" evidence="1">
    <location>
        <begin position="520"/>
        <end position="571"/>
    </location>
</feature>
<gene>
    <name evidence="2" type="ORF">ACHHYP_02539</name>
</gene>
<organism evidence="2 3">
    <name type="scientific">Achlya hypogyna</name>
    <name type="common">Oomycete</name>
    <name type="synonym">Protoachlya hypogyna</name>
    <dbReference type="NCBI Taxonomy" id="1202772"/>
    <lineage>
        <taxon>Eukaryota</taxon>
        <taxon>Sar</taxon>
        <taxon>Stramenopiles</taxon>
        <taxon>Oomycota</taxon>
        <taxon>Saprolegniomycetes</taxon>
        <taxon>Saprolegniales</taxon>
        <taxon>Achlyaceae</taxon>
        <taxon>Achlya</taxon>
    </lineage>
</organism>